<dbReference type="KEGG" id="ptx:ABW99_12370"/>
<dbReference type="InterPro" id="IPR050176">
    <property type="entry name" value="LTTR"/>
</dbReference>
<dbReference type="Gene3D" id="3.40.190.10">
    <property type="entry name" value="Periplasmic binding protein-like II"/>
    <property type="match status" value="2"/>
</dbReference>
<keyword evidence="7" id="KW-1185">Reference proteome</keyword>
<dbReference type="PROSITE" id="PS50931">
    <property type="entry name" value="HTH_LYSR"/>
    <property type="match status" value="1"/>
</dbReference>
<dbReference type="Gene3D" id="1.10.10.10">
    <property type="entry name" value="Winged helix-like DNA-binding domain superfamily/Winged helix DNA-binding domain"/>
    <property type="match status" value="1"/>
</dbReference>
<dbReference type="STRING" id="445709.ABW99_12370"/>
<keyword evidence="2" id="KW-0805">Transcription regulation</keyword>
<dbReference type="Pfam" id="PF03466">
    <property type="entry name" value="LysR_substrate"/>
    <property type="match status" value="1"/>
</dbReference>
<evidence type="ECO:0000256" key="1">
    <source>
        <dbReference type="ARBA" id="ARBA00009437"/>
    </source>
</evidence>
<keyword evidence="4" id="KW-0804">Transcription</keyword>
<sequence length="287" mass="31972">MDVELARTFLQVVKSGSLVAAATQLHITQTAVTARIKNLESQLGCRLFERNKAGAKLTADGEKFLGYAGQLVQTWEAARRNLPLPSGHDDVFTFGAEASLATPLVLHWAARMRRDMTNYGIRAELGDGSALQQKVRSGALDAALVYEPEYAPGIQVEQVLEEKLIQICAVHSPSPYVYVDWGPEFRRQHDAALPEHARGPLYFNLGPLALQYILQFGGSGYFRTRVVSLYLDRGVMERVRDAPEFSYPIYLIYLPTAAGTAVDAALRILRQIVAEDADWSQRWDYLT</sequence>
<gene>
    <name evidence="6" type="ORF">ABW99_12370</name>
</gene>
<dbReference type="PATRIC" id="fig|445709.3.peg.2630"/>
<evidence type="ECO:0000259" key="5">
    <source>
        <dbReference type="PROSITE" id="PS50931"/>
    </source>
</evidence>
<comment type="similarity">
    <text evidence="1">Belongs to the LysR transcriptional regulatory family.</text>
</comment>
<dbReference type="FunFam" id="1.10.10.10:FF:000001">
    <property type="entry name" value="LysR family transcriptional regulator"/>
    <property type="match status" value="1"/>
</dbReference>
<dbReference type="SUPFAM" id="SSF46785">
    <property type="entry name" value="Winged helix' DNA-binding domain"/>
    <property type="match status" value="1"/>
</dbReference>
<protein>
    <submittedName>
        <fullName evidence="6">LysR family transcriptional regulator</fullName>
    </submittedName>
</protein>
<dbReference type="OrthoDB" id="464481at2"/>
<evidence type="ECO:0000313" key="7">
    <source>
        <dbReference type="Proteomes" id="UP000036700"/>
    </source>
</evidence>
<dbReference type="EMBL" id="CP011568">
    <property type="protein sequence ID" value="AKJ68888.1"/>
    <property type="molecule type" value="Genomic_DNA"/>
</dbReference>
<dbReference type="GO" id="GO:0003700">
    <property type="term" value="F:DNA-binding transcription factor activity"/>
    <property type="evidence" value="ECO:0007669"/>
    <property type="project" value="InterPro"/>
</dbReference>
<feature type="domain" description="HTH lysR-type" evidence="5">
    <location>
        <begin position="1"/>
        <end position="58"/>
    </location>
</feature>
<dbReference type="InterPro" id="IPR000847">
    <property type="entry name" value="LysR_HTH_N"/>
</dbReference>
<name>A0A0G3EPC7_9BURK</name>
<reference evidence="7" key="1">
    <citation type="submission" date="2015-06" db="EMBL/GenBank/DDBJ databases">
        <authorList>
            <person name="Lim Y.L."/>
            <person name="Ee R."/>
            <person name="Yong D."/>
            <person name="How K.Y."/>
            <person name="Yin W.F."/>
            <person name="Chan K.G."/>
        </authorList>
    </citation>
    <scope>NUCLEOTIDE SEQUENCE [LARGE SCALE GENOMIC DNA]</scope>
    <source>
        <strain evidence="7">DSM 25325</strain>
    </source>
</reference>
<dbReference type="Proteomes" id="UP000036700">
    <property type="component" value="Chromosome"/>
</dbReference>
<evidence type="ECO:0000313" key="6">
    <source>
        <dbReference type="EMBL" id="AKJ68888.1"/>
    </source>
</evidence>
<dbReference type="PRINTS" id="PR00039">
    <property type="entry name" value="HTHLYSR"/>
</dbReference>
<evidence type="ECO:0000256" key="3">
    <source>
        <dbReference type="ARBA" id="ARBA00023125"/>
    </source>
</evidence>
<dbReference type="InterPro" id="IPR005119">
    <property type="entry name" value="LysR_subst-bd"/>
</dbReference>
<evidence type="ECO:0000256" key="4">
    <source>
        <dbReference type="ARBA" id="ARBA00023163"/>
    </source>
</evidence>
<dbReference type="AlphaFoldDB" id="A0A0G3EPC7"/>
<dbReference type="GO" id="GO:0003677">
    <property type="term" value="F:DNA binding"/>
    <property type="evidence" value="ECO:0007669"/>
    <property type="project" value="UniProtKB-KW"/>
</dbReference>
<dbReference type="InterPro" id="IPR036390">
    <property type="entry name" value="WH_DNA-bd_sf"/>
</dbReference>
<evidence type="ECO:0000256" key="2">
    <source>
        <dbReference type="ARBA" id="ARBA00023015"/>
    </source>
</evidence>
<keyword evidence="3" id="KW-0238">DNA-binding</keyword>
<dbReference type="PANTHER" id="PTHR30579:SF8">
    <property type="entry name" value="HTH-TYPE TRANSCRIPTIONAL REGULATOR HDFR"/>
    <property type="match status" value="1"/>
</dbReference>
<dbReference type="RefSeq" id="WP_047214785.1">
    <property type="nucleotide sequence ID" value="NZ_CP011568.3"/>
</dbReference>
<dbReference type="InterPro" id="IPR036388">
    <property type="entry name" value="WH-like_DNA-bd_sf"/>
</dbReference>
<dbReference type="SUPFAM" id="SSF53850">
    <property type="entry name" value="Periplasmic binding protein-like II"/>
    <property type="match status" value="1"/>
</dbReference>
<dbReference type="PANTHER" id="PTHR30579">
    <property type="entry name" value="TRANSCRIPTIONAL REGULATOR"/>
    <property type="match status" value="1"/>
</dbReference>
<dbReference type="Pfam" id="PF00126">
    <property type="entry name" value="HTH_1"/>
    <property type="match status" value="1"/>
</dbReference>
<organism evidence="6 7">
    <name type="scientific">Pandoraea thiooxydans</name>
    <dbReference type="NCBI Taxonomy" id="445709"/>
    <lineage>
        <taxon>Bacteria</taxon>
        <taxon>Pseudomonadati</taxon>
        <taxon>Pseudomonadota</taxon>
        <taxon>Betaproteobacteria</taxon>
        <taxon>Burkholderiales</taxon>
        <taxon>Burkholderiaceae</taxon>
        <taxon>Pandoraea</taxon>
    </lineage>
</organism>
<proteinExistence type="inferred from homology"/>
<accession>A0A0G3EPC7</accession>